<dbReference type="AlphaFoldDB" id="A0A1F5G951"/>
<feature type="transmembrane region" description="Helical" evidence="8">
    <location>
        <begin position="135"/>
        <end position="151"/>
    </location>
</feature>
<evidence type="ECO:0000256" key="2">
    <source>
        <dbReference type="ARBA" id="ARBA00022475"/>
    </source>
</evidence>
<feature type="transmembrane region" description="Helical" evidence="8">
    <location>
        <begin position="204"/>
        <end position="222"/>
    </location>
</feature>
<keyword evidence="5 8" id="KW-0812">Transmembrane</keyword>
<feature type="transmembrane region" description="Helical" evidence="8">
    <location>
        <begin position="304"/>
        <end position="323"/>
    </location>
</feature>
<dbReference type="Pfam" id="PF13231">
    <property type="entry name" value="PMT_2"/>
    <property type="match status" value="1"/>
</dbReference>
<gene>
    <name evidence="10" type="ORF">A3D04_02875</name>
</gene>
<keyword evidence="6 8" id="KW-1133">Transmembrane helix</keyword>
<keyword evidence="7 8" id="KW-0472">Membrane</keyword>
<organism evidence="10 11">
    <name type="scientific">Candidatus Curtissbacteria bacterium RIFCSPHIGHO2_02_FULL_40_16b</name>
    <dbReference type="NCBI Taxonomy" id="1797714"/>
    <lineage>
        <taxon>Bacteria</taxon>
        <taxon>Candidatus Curtissiibacteriota</taxon>
    </lineage>
</organism>
<dbReference type="PANTHER" id="PTHR33908:SF11">
    <property type="entry name" value="MEMBRANE PROTEIN"/>
    <property type="match status" value="1"/>
</dbReference>
<evidence type="ECO:0000256" key="8">
    <source>
        <dbReference type="SAM" id="Phobius"/>
    </source>
</evidence>
<name>A0A1F5G951_9BACT</name>
<dbReference type="PANTHER" id="PTHR33908">
    <property type="entry name" value="MANNOSYLTRANSFERASE YKCB-RELATED"/>
    <property type="match status" value="1"/>
</dbReference>
<feature type="transmembrane region" description="Helical" evidence="8">
    <location>
        <begin position="180"/>
        <end position="197"/>
    </location>
</feature>
<comment type="caution">
    <text evidence="10">The sequence shown here is derived from an EMBL/GenBank/DDBJ whole genome shotgun (WGS) entry which is preliminary data.</text>
</comment>
<proteinExistence type="predicted"/>
<keyword evidence="4" id="KW-0808">Transferase</keyword>
<evidence type="ECO:0000313" key="10">
    <source>
        <dbReference type="EMBL" id="OGD88392.1"/>
    </source>
</evidence>
<evidence type="ECO:0000313" key="11">
    <source>
        <dbReference type="Proteomes" id="UP000177369"/>
    </source>
</evidence>
<comment type="subcellular location">
    <subcellularLocation>
        <location evidence="1">Cell membrane</location>
        <topology evidence="1">Multi-pass membrane protein</topology>
    </subcellularLocation>
</comment>
<evidence type="ECO:0000256" key="1">
    <source>
        <dbReference type="ARBA" id="ARBA00004651"/>
    </source>
</evidence>
<accession>A0A1F5G951</accession>
<dbReference type="InterPro" id="IPR050297">
    <property type="entry name" value="LipidA_mod_glycosyltrf_83"/>
</dbReference>
<feature type="transmembrane region" description="Helical" evidence="8">
    <location>
        <begin position="280"/>
        <end position="298"/>
    </location>
</feature>
<evidence type="ECO:0000256" key="6">
    <source>
        <dbReference type="ARBA" id="ARBA00022989"/>
    </source>
</evidence>
<dbReference type="GO" id="GO:0016763">
    <property type="term" value="F:pentosyltransferase activity"/>
    <property type="evidence" value="ECO:0007669"/>
    <property type="project" value="TreeGrafter"/>
</dbReference>
<sequence>MKTITNYLNIEHWLLVIILLLTFLLRFPSLFEPFWYGDEGIFAAVARNLNLGGVLYETAWDNKPPMIYLTYQAIFNVFGVSMFWLRLVTIVVVLATATIIYEIAQATIGVRRALAAAAIFGFLTSLRIIEGNLALTEIFMILPITLAMMIAIKRKFDYASLFFGGALFAIGSLYKQVGVLEAAALGIYLFLVTDKFLEFFKKGLVLTAGFLVPYATIVLYFAPKNLLADYIFAAYTYYQIYLEESPQYLIFINISKVLPIVAAVGYGLYQKYYLKKVRIIQLFFLWAGFSLLGSYFSGRTYGHYLVQAVPSVSLLIAAISWPVNFDKVRIVFAATFFIPLLILTKLLFSDFLSGGPINQVKYWQNFIAYAYGNKGSSEYNDFFDGNVNTIMALDDLIEKSGQRGETIYIWGDYPWLYAIVDAWNPTRYVTSFHVFGVPNGPEEVIADVNANLPALIIKPEHSIGYFEELEMLITTRYTLVAKVETAEVYKLSK</sequence>
<dbReference type="EMBL" id="MFBD01000030">
    <property type="protein sequence ID" value="OGD88392.1"/>
    <property type="molecule type" value="Genomic_DNA"/>
</dbReference>
<keyword evidence="2" id="KW-1003">Cell membrane</keyword>
<dbReference type="GO" id="GO:0005886">
    <property type="term" value="C:plasma membrane"/>
    <property type="evidence" value="ECO:0007669"/>
    <property type="project" value="UniProtKB-SubCell"/>
</dbReference>
<evidence type="ECO:0000256" key="5">
    <source>
        <dbReference type="ARBA" id="ARBA00022692"/>
    </source>
</evidence>
<protein>
    <recommendedName>
        <fullName evidence="9">Glycosyltransferase RgtA/B/C/D-like domain-containing protein</fullName>
    </recommendedName>
</protein>
<feature type="transmembrane region" description="Helical" evidence="8">
    <location>
        <begin position="330"/>
        <end position="348"/>
    </location>
</feature>
<evidence type="ECO:0000256" key="4">
    <source>
        <dbReference type="ARBA" id="ARBA00022679"/>
    </source>
</evidence>
<dbReference type="Proteomes" id="UP000177369">
    <property type="component" value="Unassembled WGS sequence"/>
</dbReference>
<feature type="domain" description="Glycosyltransferase RgtA/B/C/D-like" evidence="9">
    <location>
        <begin position="62"/>
        <end position="208"/>
    </location>
</feature>
<dbReference type="STRING" id="1797714.A3D04_02875"/>
<dbReference type="GO" id="GO:0009103">
    <property type="term" value="P:lipopolysaccharide biosynthetic process"/>
    <property type="evidence" value="ECO:0007669"/>
    <property type="project" value="UniProtKB-ARBA"/>
</dbReference>
<dbReference type="InterPro" id="IPR038731">
    <property type="entry name" value="RgtA/B/C-like"/>
</dbReference>
<evidence type="ECO:0000256" key="7">
    <source>
        <dbReference type="ARBA" id="ARBA00023136"/>
    </source>
</evidence>
<reference evidence="10 11" key="1">
    <citation type="journal article" date="2016" name="Nat. Commun.">
        <title>Thousands of microbial genomes shed light on interconnected biogeochemical processes in an aquifer system.</title>
        <authorList>
            <person name="Anantharaman K."/>
            <person name="Brown C.T."/>
            <person name="Hug L.A."/>
            <person name="Sharon I."/>
            <person name="Castelle C.J."/>
            <person name="Probst A.J."/>
            <person name="Thomas B.C."/>
            <person name="Singh A."/>
            <person name="Wilkins M.J."/>
            <person name="Karaoz U."/>
            <person name="Brodie E.L."/>
            <person name="Williams K.H."/>
            <person name="Hubbard S.S."/>
            <person name="Banfield J.F."/>
        </authorList>
    </citation>
    <scope>NUCLEOTIDE SEQUENCE [LARGE SCALE GENOMIC DNA]</scope>
</reference>
<feature type="transmembrane region" description="Helical" evidence="8">
    <location>
        <begin position="12"/>
        <end position="31"/>
    </location>
</feature>
<feature type="transmembrane region" description="Helical" evidence="8">
    <location>
        <begin position="248"/>
        <end position="268"/>
    </location>
</feature>
<feature type="transmembrane region" description="Helical" evidence="8">
    <location>
        <begin position="73"/>
        <end position="101"/>
    </location>
</feature>
<keyword evidence="3" id="KW-0328">Glycosyltransferase</keyword>
<evidence type="ECO:0000259" key="9">
    <source>
        <dbReference type="Pfam" id="PF13231"/>
    </source>
</evidence>
<evidence type="ECO:0000256" key="3">
    <source>
        <dbReference type="ARBA" id="ARBA00022676"/>
    </source>
</evidence>